<dbReference type="InterPro" id="IPR045087">
    <property type="entry name" value="Cu-oxidase_fam"/>
</dbReference>
<dbReference type="RefSeq" id="WP_255059280.1">
    <property type="nucleotide sequence ID" value="NZ_JANDBD010000003.1"/>
</dbReference>
<comment type="caution">
    <text evidence="7">The sequence shown here is derived from an EMBL/GenBank/DDBJ whole genome shotgun (WGS) entry which is preliminary data.</text>
</comment>
<feature type="region of interest" description="Disordered" evidence="3">
    <location>
        <begin position="29"/>
        <end position="52"/>
    </location>
</feature>
<dbReference type="Pfam" id="PF07731">
    <property type="entry name" value="Cu-oxidase_2"/>
    <property type="match status" value="1"/>
</dbReference>
<proteinExistence type="predicted"/>
<keyword evidence="8" id="KW-1185">Reference proteome</keyword>
<gene>
    <name evidence="7" type="ORF">NM203_07880</name>
</gene>
<dbReference type="Gene3D" id="2.130.10.130">
    <property type="entry name" value="Integrin alpha, N-terminal"/>
    <property type="match status" value="1"/>
</dbReference>
<dbReference type="SUPFAM" id="SSF49503">
    <property type="entry name" value="Cupredoxins"/>
    <property type="match status" value="3"/>
</dbReference>
<feature type="chain" id="PRO_5046820715" evidence="4">
    <location>
        <begin position="27"/>
        <end position="1050"/>
    </location>
</feature>
<dbReference type="SUPFAM" id="SSF69318">
    <property type="entry name" value="Integrin alpha N-terminal domain"/>
    <property type="match status" value="1"/>
</dbReference>
<sequence length="1050" mass="112157">MSFHTLKRTFAVGVVIVLTVLSTSCAPEAKMSTNPAPGVNAGPDGKPAPFREPVRLSSEDGVLEVRLSAHQGTVNLDTVEKPVTNFMVFGFDLINGTSSDGSVKGDNLYPAPTLRVDPGEKLIVHYDNDLQDLDIKDFFDPAMTPRGDDVPMYPPQLTEAPLNLHTHGLHVSPSGNADNVLLSIPAGMGNTYTYDVPENMPNGLYWYHSHRHTMTTQQTYAGLAGLLEIGRPDGNLPLVTQNDIPVRTMAFQYNYVFDRKGGGHQLNNYSWPQFVSTLTPPKGSQLADGTYRPSLAPVNIAQTSNGSQYLTPWWAGPLSPHNNRGQTQFIPQNLMSFDSPTVKIPENEALPDNERDVQFTVNGQFQPELKIKPGQTEIWAVANISDIGYMTVRLTETATGKHPKFAIVGQDGNPYTQVQRPVYGDGTTLSVPPGSRYAIAVTMPAEGDLVLEFPPNPEAKPLVLPGVVYTNNGTENTPAVLGTLTVDPKYMSFADGFFVFPTQTLIRATPDTSGPGRTTAFEPGQNLDAYTSFVDTSVMDPAVTRELTITDTIGGDKASKNDPKAVIYMFEPAGFPNVALIQPRLNSVEEWKINNLNNDAHPMHIHVNDFQVMGIDDPNRGVTGVQPWGLDNVNVPAPIFNDMHVVTTPATLTLRQEFAEYKGTYVIHCHRLNHEDNGLMATINVIPEVSSYAVAIPGGNGKPATVQVRDGNGDSVIATVTPFPGFEGSPSVAMADVNGDMILDLVAGTGKGAAPEVAVYDGNDTTEGRFKTELTRFAPFESAFTGGVTVAGTDIDGNAMADNIIVGSGPGMESQVKVYSSTLPAERGTEPDVYSTFTPYPGSESGVQLATGMVEMGSGRESIVTAPGPGEPPVLKTFRWDLYTPTARAQANGTSTEHAGKPTDPVQTTEYLAFDENYTGGVALTTGWVAGAEGGAKSIVTSQLGGEGRVAVWSTGSLLDGQPAIYLDSPNHHDTDVKYSRIASFVPFPGRPSGVTVATSSTTHGADLLIAGPGEVRKYTLERPSADAKTVAPKRIAALPGVTAGALGGR</sequence>
<dbReference type="Proteomes" id="UP001651690">
    <property type="component" value="Unassembled WGS sequence"/>
</dbReference>
<evidence type="ECO:0000259" key="6">
    <source>
        <dbReference type="Pfam" id="PF07732"/>
    </source>
</evidence>
<dbReference type="InterPro" id="IPR011707">
    <property type="entry name" value="Cu-oxidase-like_N"/>
</dbReference>
<accession>A0ABT1LYY0</accession>
<evidence type="ECO:0000313" key="7">
    <source>
        <dbReference type="EMBL" id="MCP9272104.1"/>
    </source>
</evidence>
<dbReference type="PROSITE" id="PS51257">
    <property type="entry name" value="PROKAR_LIPOPROTEIN"/>
    <property type="match status" value="1"/>
</dbReference>
<keyword evidence="2" id="KW-0560">Oxidoreductase</keyword>
<name>A0ABT1LYY0_9MYCO</name>
<feature type="signal peptide" evidence="4">
    <location>
        <begin position="1"/>
        <end position="26"/>
    </location>
</feature>
<feature type="domain" description="Plastocyanin-like" evidence="6">
    <location>
        <begin position="159"/>
        <end position="230"/>
    </location>
</feature>
<evidence type="ECO:0000259" key="5">
    <source>
        <dbReference type="Pfam" id="PF07731"/>
    </source>
</evidence>
<dbReference type="PANTHER" id="PTHR11709">
    <property type="entry name" value="MULTI-COPPER OXIDASE"/>
    <property type="match status" value="1"/>
</dbReference>
<dbReference type="Gene3D" id="2.60.40.420">
    <property type="entry name" value="Cupredoxins - blue copper proteins"/>
    <property type="match status" value="3"/>
</dbReference>
<dbReference type="EMBL" id="JANDBD010000003">
    <property type="protein sequence ID" value="MCP9272104.1"/>
    <property type="molecule type" value="Genomic_DNA"/>
</dbReference>
<dbReference type="InterPro" id="IPR002355">
    <property type="entry name" value="Cu_oxidase_Cu_BS"/>
</dbReference>
<dbReference type="InterPro" id="IPR028994">
    <property type="entry name" value="Integrin_alpha_N"/>
</dbReference>
<reference evidence="7 8" key="1">
    <citation type="submission" date="2022-06" db="EMBL/GenBank/DDBJ databases">
        <title>Mycolicibacterium sp. CAU 1645 isolated from seawater.</title>
        <authorList>
            <person name="Kim W."/>
        </authorList>
    </citation>
    <scope>NUCLEOTIDE SEQUENCE [LARGE SCALE GENOMIC DNA]</scope>
    <source>
        <strain evidence="7 8">CAU 1645</strain>
    </source>
</reference>
<evidence type="ECO:0000256" key="1">
    <source>
        <dbReference type="ARBA" id="ARBA00022723"/>
    </source>
</evidence>
<dbReference type="InterPro" id="IPR011706">
    <property type="entry name" value="Cu-oxidase_C"/>
</dbReference>
<organism evidence="7 8">
    <name type="scientific">Mycolicibacterium arenosum</name>
    <dbReference type="NCBI Taxonomy" id="2952157"/>
    <lineage>
        <taxon>Bacteria</taxon>
        <taxon>Bacillati</taxon>
        <taxon>Actinomycetota</taxon>
        <taxon>Actinomycetes</taxon>
        <taxon>Mycobacteriales</taxon>
        <taxon>Mycobacteriaceae</taxon>
        <taxon>Mycolicibacterium</taxon>
    </lineage>
</organism>
<feature type="domain" description="Plastocyanin-like" evidence="5">
    <location>
        <begin position="571"/>
        <end position="687"/>
    </location>
</feature>
<evidence type="ECO:0000313" key="8">
    <source>
        <dbReference type="Proteomes" id="UP001651690"/>
    </source>
</evidence>
<evidence type="ECO:0000256" key="3">
    <source>
        <dbReference type="SAM" id="MobiDB-lite"/>
    </source>
</evidence>
<keyword evidence="1" id="KW-0479">Metal-binding</keyword>
<evidence type="ECO:0000256" key="2">
    <source>
        <dbReference type="ARBA" id="ARBA00023002"/>
    </source>
</evidence>
<dbReference type="PROSITE" id="PS00080">
    <property type="entry name" value="MULTICOPPER_OXIDASE2"/>
    <property type="match status" value="1"/>
</dbReference>
<dbReference type="InterPro" id="IPR008972">
    <property type="entry name" value="Cupredoxin"/>
</dbReference>
<dbReference type="Pfam" id="PF07732">
    <property type="entry name" value="Cu-oxidase_3"/>
    <property type="match status" value="1"/>
</dbReference>
<dbReference type="PANTHER" id="PTHR11709:SF518">
    <property type="entry name" value="MULTICOPPER OXIDASE"/>
    <property type="match status" value="1"/>
</dbReference>
<evidence type="ECO:0000256" key="4">
    <source>
        <dbReference type="SAM" id="SignalP"/>
    </source>
</evidence>
<keyword evidence="4" id="KW-0732">Signal</keyword>
<dbReference type="CDD" id="cd13853">
    <property type="entry name" value="CuRO_1_Tth-MCO_like"/>
    <property type="match status" value="1"/>
</dbReference>
<protein>
    <submittedName>
        <fullName evidence="7">Multicopper oxidase domain-containing protein</fullName>
    </submittedName>
</protein>